<accession>A0A2W5R3T8</accession>
<protein>
    <submittedName>
        <fullName evidence="1">Uncharacterized protein</fullName>
    </submittedName>
</protein>
<reference evidence="1 2" key="1">
    <citation type="submission" date="2017-08" db="EMBL/GenBank/DDBJ databases">
        <title>Infants hospitalized years apart are colonized by the same room-sourced microbial strains.</title>
        <authorList>
            <person name="Brooks B."/>
            <person name="Olm M.R."/>
            <person name="Firek B.A."/>
            <person name="Baker R."/>
            <person name="Thomas B.C."/>
            <person name="Morowitz M.J."/>
            <person name="Banfield J.F."/>
        </authorList>
    </citation>
    <scope>NUCLEOTIDE SEQUENCE [LARGE SCALE GENOMIC DNA]</scope>
    <source>
        <strain evidence="1">S2_005_001_R2_27</strain>
    </source>
</reference>
<sequence>MALALVLLCAGAGLTFEGARLLGFFSLYGQVSAVLADKYWSAANFPKLAPLRAQLAEWRDVAGVRNLARPLYMRLGRASGVPAATTLSEAADVIRIDPVSGDAWSNFATASLAASRLDLALAAWQMSSVVAPREDRDILWRLSFLAGVWRDASDEQKQRFFYELQMVGLTPGAATRFRKVWPGVMGSVPADVRKEIDEKARALPRLG</sequence>
<organism evidence="1 2">
    <name type="scientific">Ancylobacter novellus</name>
    <name type="common">Thiobacillus novellus</name>
    <dbReference type="NCBI Taxonomy" id="921"/>
    <lineage>
        <taxon>Bacteria</taxon>
        <taxon>Pseudomonadati</taxon>
        <taxon>Pseudomonadota</taxon>
        <taxon>Alphaproteobacteria</taxon>
        <taxon>Hyphomicrobiales</taxon>
        <taxon>Xanthobacteraceae</taxon>
        <taxon>Ancylobacter</taxon>
    </lineage>
</organism>
<name>A0A2W5R3T8_ANCNO</name>
<comment type="caution">
    <text evidence="1">The sequence shown here is derived from an EMBL/GenBank/DDBJ whole genome shotgun (WGS) entry which is preliminary data.</text>
</comment>
<evidence type="ECO:0000313" key="1">
    <source>
        <dbReference type="EMBL" id="PZQ84286.1"/>
    </source>
</evidence>
<dbReference type="AlphaFoldDB" id="A0A2W5R3T8"/>
<dbReference type="Proteomes" id="UP000248887">
    <property type="component" value="Unassembled WGS sequence"/>
</dbReference>
<proteinExistence type="predicted"/>
<evidence type="ECO:0000313" key="2">
    <source>
        <dbReference type="Proteomes" id="UP000248887"/>
    </source>
</evidence>
<gene>
    <name evidence="1" type="ORF">DI549_05220</name>
</gene>
<dbReference type="EMBL" id="QFQD01000011">
    <property type="protein sequence ID" value="PZQ84286.1"/>
    <property type="molecule type" value="Genomic_DNA"/>
</dbReference>